<protein>
    <submittedName>
        <fullName evidence="1">Protein STU1</fullName>
    </submittedName>
</protein>
<sequence length="1194" mass="130255">MEEQTAALLAALKKQASTNVDKRLDLFSSLKSSIKHQRVPESCQASILECIRIAISAQTSAQLVTTGFSTLSHLIKRLVLQKETHVITTHALQLCPILLDYLGNAREGHRSAASVLLVELYNWCHTEIDAGIHSAIGGSNPRAKETAMTWVVKMNKNHSLPFKSYVNQLVANCEDADPEVRNVAKNAIVSLFQTAPTSARVNLKKQLAAHNVRKATQTFITAQLDDVAMDEEHNEPAPAPVRERALPTSRAKTLQPDTGFADSLAAEQPPPAEAVSMDPIHVYTQRELEDIFRDMAPPFEGRENEQNWIGRDKNTTKLRRILKGNAPTEFHAAFMTGIKSLLDGILKVANTLRTTMSTNGCHLVQELAKTVGPAIDPWVEILLQSFIKMCAATKNIAAQNGNVTVDALLSHVSYNNRILQHVQFASQDKNVQPRIFSASWVKTLIRKHKSHIEHSGGLDSFDKILKKGLTDANPKVREAYRSTYWTFALVWPQKAEAMYETLEKREKTGLDKDPNNPNASLASSQPSTASSFSKSVGPGAARTSLKEKIAEQRRAKLAASKGVADRPSSAAASYETPRSLSTKSLGAGARTMSNASTASNGPARPPSAMSGESTKSALKSSTGTGSLMGGMVRRPIRRPELNRPKTADPYSVRQSKITPSTTTTPEKTPALKSLKKSVGPTTSSAARPRSQTQNSPAVSPVRGKSRPDQARTTTHRKNPSIGSQRGSPAVSPHKDEDLTMVRPFIRSQSHHDGTMPFRQRNGMDKRASVDSNALDMDEDNFTMINVPSLARPISQRVQSTPPKPNPSGGRLPVPSPRAASMLSPSLLPAQSPRQRSPDRAAQEEVEVYEDPFVGDEPSPAGQEVDTPVLGELPINERSNERQPGIDSNGDAMMGEGTEERIRGHHKTTSTGSVMHTENNDANSPETLKNRQLLASAIKKIEGRTVDAGMFRKIQDAIKSNQEIWGPNDEVFGRLLLACLDYFQTPSAELKLPATKAGSCKGQALATIRAMLSLYRKETAKYFSRVLCTILQAKSQHENTSHIAGDMEATANEIVRYGQVSDCLNAVLALIEDMPASTPTSSPNSKSSSPSSPATNSTRTMTMSLRTLASLVEITSSKNVVLFQEQTHRLGKLAVRCMEDQDADIRKANIDFCIALHERIVGPGGEPKAFWEAVAGAREQQLNLLTYYLAKKEKA</sequence>
<dbReference type="Proteomes" id="UP000799754">
    <property type="component" value="Unassembled WGS sequence"/>
</dbReference>
<name>A0ACB6RJ67_9PLEO</name>
<proteinExistence type="predicted"/>
<organism evidence="1 2">
    <name type="scientific">Macroventuria anomochaeta</name>
    <dbReference type="NCBI Taxonomy" id="301207"/>
    <lineage>
        <taxon>Eukaryota</taxon>
        <taxon>Fungi</taxon>
        <taxon>Dikarya</taxon>
        <taxon>Ascomycota</taxon>
        <taxon>Pezizomycotina</taxon>
        <taxon>Dothideomycetes</taxon>
        <taxon>Pleosporomycetidae</taxon>
        <taxon>Pleosporales</taxon>
        <taxon>Pleosporineae</taxon>
        <taxon>Didymellaceae</taxon>
        <taxon>Macroventuria</taxon>
    </lineage>
</organism>
<comment type="caution">
    <text evidence="1">The sequence shown here is derived from an EMBL/GenBank/DDBJ whole genome shotgun (WGS) entry which is preliminary data.</text>
</comment>
<evidence type="ECO:0000313" key="2">
    <source>
        <dbReference type="Proteomes" id="UP000799754"/>
    </source>
</evidence>
<gene>
    <name evidence="1" type="ORF">BU25DRAFT_378864</name>
</gene>
<accession>A0ACB6RJ67</accession>
<keyword evidence="2" id="KW-1185">Reference proteome</keyword>
<reference evidence="1" key="1">
    <citation type="journal article" date="2020" name="Stud. Mycol.">
        <title>101 Dothideomycetes genomes: a test case for predicting lifestyles and emergence of pathogens.</title>
        <authorList>
            <person name="Haridas S."/>
            <person name="Albert R."/>
            <person name="Binder M."/>
            <person name="Bloem J."/>
            <person name="Labutti K."/>
            <person name="Salamov A."/>
            <person name="Andreopoulos B."/>
            <person name="Baker S."/>
            <person name="Barry K."/>
            <person name="Bills G."/>
            <person name="Bluhm B."/>
            <person name="Cannon C."/>
            <person name="Castanera R."/>
            <person name="Culley D."/>
            <person name="Daum C."/>
            <person name="Ezra D."/>
            <person name="Gonzalez J."/>
            <person name="Henrissat B."/>
            <person name="Kuo A."/>
            <person name="Liang C."/>
            <person name="Lipzen A."/>
            <person name="Lutzoni F."/>
            <person name="Magnuson J."/>
            <person name="Mondo S."/>
            <person name="Nolan M."/>
            <person name="Ohm R."/>
            <person name="Pangilinan J."/>
            <person name="Park H.-J."/>
            <person name="Ramirez L."/>
            <person name="Alfaro M."/>
            <person name="Sun H."/>
            <person name="Tritt A."/>
            <person name="Yoshinaga Y."/>
            <person name="Zwiers L.-H."/>
            <person name="Turgeon B."/>
            <person name="Goodwin S."/>
            <person name="Spatafora J."/>
            <person name="Crous P."/>
            <person name="Grigoriev I."/>
        </authorList>
    </citation>
    <scope>NUCLEOTIDE SEQUENCE</scope>
    <source>
        <strain evidence="1">CBS 525.71</strain>
    </source>
</reference>
<dbReference type="EMBL" id="MU006750">
    <property type="protein sequence ID" value="KAF2621916.1"/>
    <property type="molecule type" value="Genomic_DNA"/>
</dbReference>
<evidence type="ECO:0000313" key="1">
    <source>
        <dbReference type="EMBL" id="KAF2621916.1"/>
    </source>
</evidence>